<dbReference type="AGR" id="WB:WBGene00019533"/>
<protein>
    <submittedName>
        <fullName evidence="1">Neur_chan_LBD domain-containing protein</fullName>
    </submittedName>
</protein>
<accession>Q21316</accession>
<dbReference type="PhylomeDB" id="Q21316"/>
<dbReference type="Bgee" id="WBGene00019533">
    <property type="expression patterns" value="Expressed in embryo and 2 other cell types or tissues"/>
</dbReference>
<dbReference type="AlphaFoldDB" id="Q21316"/>
<evidence type="ECO:0000313" key="2">
    <source>
        <dbReference type="Proteomes" id="UP000001940"/>
    </source>
</evidence>
<organism evidence="1 2">
    <name type="scientific">Caenorhabditis elegans</name>
    <dbReference type="NCBI Taxonomy" id="6239"/>
    <lineage>
        <taxon>Eukaryota</taxon>
        <taxon>Metazoa</taxon>
        <taxon>Ecdysozoa</taxon>
        <taxon>Nematoda</taxon>
        <taxon>Chromadorea</taxon>
        <taxon>Rhabditida</taxon>
        <taxon>Rhabditina</taxon>
        <taxon>Rhabditomorpha</taxon>
        <taxon>Rhabditoidea</taxon>
        <taxon>Rhabditidae</taxon>
        <taxon>Peloderinae</taxon>
        <taxon>Caenorhabditis</taxon>
    </lineage>
</organism>
<dbReference type="PaxDb" id="6239-K08D10.10"/>
<keyword evidence="2" id="KW-1185">Reference proteome</keyword>
<dbReference type="EMBL" id="BX284604">
    <property type="protein sequence ID" value="CCD72725.1"/>
    <property type="molecule type" value="Genomic_DNA"/>
</dbReference>
<reference evidence="1 2" key="1">
    <citation type="journal article" date="1998" name="Science">
        <title>Genome sequence of the nematode C. elegans: a platform for investigating biology.</title>
        <authorList>
            <consortium name="The C. elegans sequencing consortium"/>
            <person name="Sulson J.E."/>
            <person name="Waterston R."/>
        </authorList>
    </citation>
    <scope>NUCLEOTIDE SEQUENCE [LARGE SCALE GENOMIC DNA]</scope>
    <source>
        <strain evidence="1 2">Bristol N2</strain>
    </source>
</reference>
<proteinExistence type="predicted"/>
<dbReference type="WormBase" id="K08D10.10">
    <property type="protein sequence ID" value="CE46148"/>
    <property type="gene ID" value="WBGene00019533"/>
</dbReference>
<dbReference type="HOGENOM" id="CLU_3385255_0_0_1"/>
<sequence>MTLEYSYSTNTPFKMQIRQYVMIDSDHWTPYAD</sequence>
<dbReference type="Proteomes" id="UP000001940">
    <property type="component" value="Chromosome IV"/>
</dbReference>
<name>Q21316_CAEEL</name>
<gene>
    <name evidence="1" type="ORF">CELE_K08D10.10</name>
    <name evidence="1 3" type="ORF">K08D10.10</name>
</gene>
<dbReference type="InParanoid" id="Q21316"/>
<evidence type="ECO:0000313" key="1">
    <source>
        <dbReference type="EMBL" id="CCD72725.1"/>
    </source>
</evidence>
<evidence type="ECO:0000313" key="3">
    <source>
        <dbReference type="WormBase" id="K08D10.10"/>
    </source>
</evidence>
<dbReference type="UCSC" id="K08D10.10">
    <property type="organism name" value="c. elegans"/>
</dbReference>